<evidence type="ECO:0000259" key="6">
    <source>
        <dbReference type="Pfam" id="PF00496"/>
    </source>
</evidence>
<comment type="similarity">
    <text evidence="2">Belongs to the bacterial solute-binding protein 5 family.</text>
</comment>
<dbReference type="RefSeq" id="WP_195897564.1">
    <property type="nucleotide sequence ID" value="NZ_JADOGI010000071.1"/>
</dbReference>
<accession>A0A931ADN7</accession>
<dbReference type="CDD" id="cd08513">
    <property type="entry name" value="PBP2_thermophilic_Hb8_like"/>
    <property type="match status" value="1"/>
</dbReference>
<dbReference type="InterPro" id="IPR030678">
    <property type="entry name" value="Peptide/Ni-bd"/>
</dbReference>
<evidence type="ECO:0000313" key="8">
    <source>
        <dbReference type="Proteomes" id="UP000605361"/>
    </source>
</evidence>
<keyword evidence="4 5" id="KW-0732">Signal</keyword>
<evidence type="ECO:0000256" key="5">
    <source>
        <dbReference type="SAM" id="SignalP"/>
    </source>
</evidence>
<dbReference type="InterPro" id="IPR039424">
    <property type="entry name" value="SBP_5"/>
</dbReference>
<reference evidence="7" key="1">
    <citation type="submission" date="2020-11" db="EMBL/GenBank/DDBJ databases">
        <title>Whole-genome analyses of Nonomuraea sp. K274.</title>
        <authorList>
            <person name="Veyisoglu A."/>
        </authorList>
    </citation>
    <scope>NUCLEOTIDE SEQUENCE</scope>
    <source>
        <strain evidence="7">K274</strain>
    </source>
</reference>
<gene>
    <name evidence="7" type="ORF">ITP53_23370</name>
</gene>
<organism evidence="7 8">
    <name type="scientific">Nonomuraea cypriaca</name>
    <dbReference type="NCBI Taxonomy" id="1187855"/>
    <lineage>
        <taxon>Bacteria</taxon>
        <taxon>Bacillati</taxon>
        <taxon>Actinomycetota</taxon>
        <taxon>Actinomycetes</taxon>
        <taxon>Streptosporangiales</taxon>
        <taxon>Streptosporangiaceae</taxon>
        <taxon>Nonomuraea</taxon>
    </lineage>
</organism>
<dbReference type="PANTHER" id="PTHR30290">
    <property type="entry name" value="PERIPLASMIC BINDING COMPONENT OF ABC TRANSPORTER"/>
    <property type="match status" value="1"/>
</dbReference>
<dbReference type="InterPro" id="IPR000914">
    <property type="entry name" value="SBP_5_dom"/>
</dbReference>
<feature type="signal peptide" evidence="5">
    <location>
        <begin position="1"/>
        <end position="28"/>
    </location>
</feature>
<name>A0A931ADN7_9ACTN</name>
<dbReference type="Proteomes" id="UP000605361">
    <property type="component" value="Unassembled WGS sequence"/>
</dbReference>
<dbReference type="GO" id="GO:1904680">
    <property type="term" value="F:peptide transmembrane transporter activity"/>
    <property type="evidence" value="ECO:0007669"/>
    <property type="project" value="TreeGrafter"/>
</dbReference>
<dbReference type="Gene3D" id="3.10.105.10">
    <property type="entry name" value="Dipeptide-binding Protein, Domain 3"/>
    <property type="match status" value="1"/>
</dbReference>
<dbReference type="AlphaFoldDB" id="A0A931ADN7"/>
<dbReference type="SUPFAM" id="SSF53850">
    <property type="entry name" value="Periplasmic binding protein-like II"/>
    <property type="match status" value="1"/>
</dbReference>
<feature type="chain" id="PRO_5038657163" evidence="5">
    <location>
        <begin position="29"/>
        <end position="591"/>
    </location>
</feature>
<dbReference type="GO" id="GO:0042597">
    <property type="term" value="C:periplasmic space"/>
    <property type="evidence" value="ECO:0007669"/>
    <property type="project" value="UniProtKB-ARBA"/>
</dbReference>
<evidence type="ECO:0000256" key="1">
    <source>
        <dbReference type="ARBA" id="ARBA00004196"/>
    </source>
</evidence>
<evidence type="ECO:0000256" key="2">
    <source>
        <dbReference type="ARBA" id="ARBA00005695"/>
    </source>
</evidence>
<sequence length="591" mass="65330">MRFRRSARIVLTAVLAAGLTACSGSGSGAQGDDIDRDVIRFAEFPGVVPNWILPITDPGHNGSPNTMQFSFLMWRPLFWRGNGAEPTLDERLALAEEPAYADDKRSVTVKLHDYNWSDGKPITSRDVEFWINLIKHNPTRWSGYVKGNIPDNIDTFEAVDDKTFKLTLTEPVSADWFTGNQLSLIVPLPHHAWGNGDDDRTEAGAKAVLDRLMEESKKPAEYATNPLWKTVSGPWTLSKYTTDGHITFVPNNAYTGPAKPTVKRFEQVPFTTEDAAFNALVAGDIDVGPLPFKNLNQRERLEKDGYTFVPWRNWTVNYLALNYNNPETGPLVRQTYIRQAMQSLIDQPLIIDKVFNGQGAQQYGPIPLEPANPYATVKNAPFPYDENKAVTLLRDNGWDVKPGGQTTCKSPGTGPGQCGEGIEAGTPLAFEAIVTSNRRPVLLEMQSQQSVFQQKAGIAFQVQPTPFAQIITEAFAPCTREKPDGCPWQTAVWGGGSNVQPYPTGEQLFHSTGSSNAGHYSDPKADELIEASITGGPEELKAFEEYLAQQVPVLWVPNPSYQLSMVRNGLQGADGQNPYSGVTPELWNWKK</sequence>
<dbReference type="GO" id="GO:0030313">
    <property type="term" value="C:cell envelope"/>
    <property type="evidence" value="ECO:0007669"/>
    <property type="project" value="UniProtKB-SubCell"/>
</dbReference>
<comment type="subcellular location">
    <subcellularLocation>
        <location evidence="1">Cell envelope</location>
    </subcellularLocation>
</comment>
<proteinExistence type="inferred from homology"/>
<dbReference type="PIRSF" id="PIRSF002741">
    <property type="entry name" value="MppA"/>
    <property type="match status" value="1"/>
</dbReference>
<dbReference type="GO" id="GO:0015833">
    <property type="term" value="P:peptide transport"/>
    <property type="evidence" value="ECO:0007669"/>
    <property type="project" value="TreeGrafter"/>
</dbReference>
<evidence type="ECO:0000313" key="7">
    <source>
        <dbReference type="EMBL" id="MBF8188613.1"/>
    </source>
</evidence>
<feature type="domain" description="Solute-binding protein family 5" evidence="6">
    <location>
        <begin position="93"/>
        <end position="513"/>
    </location>
</feature>
<dbReference type="PANTHER" id="PTHR30290:SF10">
    <property type="entry name" value="PERIPLASMIC OLIGOPEPTIDE-BINDING PROTEIN-RELATED"/>
    <property type="match status" value="1"/>
</dbReference>
<evidence type="ECO:0000256" key="4">
    <source>
        <dbReference type="ARBA" id="ARBA00022729"/>
    </source>
</evidence>
<keyword evidence="3" id="KW-0813">Transport</keyword>
<dbReference type="GO" id="GO:0043190">
    <property type="term" value="C:ATP-binding cassette (ABC) transporter complex"/>
    <property type="evidence" value="ECO:0007669"/>
    <property type="project" value="InterPro"/>
</dbReference>
<dbReference type="EMBL" id="JADOGI010000071">
    <property type="protein sequence ID" value="MBF8188613.1"/>
    <property type="molecule type" value="Genomic_DNA"/>
</dbReference>
<keyword evidence="8" id="KW-1185">Reference proteome</keyword>
<dbReference type="Pfam" id="PF00496">
    <property type="entry name" value="SBP_bac_5"/>
    <property type="match status" value="1"/>
</dbReference>
<dbReference type="Gene3D" id="3.40.190.10">
    <property type="entry name" value="Periplasmic binding protein-like II"/>
    <property type="match status" value="1"/>
</dbReference>
<comment type="caution">
    <text evidence="7">The sequence shown here is derived from an EMBL/GenBank/DDBJ whole genome shotgun (WGS) entry which is preliminary data.</text>
</comment>
<evidence type="ECO:0000256" key="3">
    <source>
        <dbReference type="ARBA" id="ARBA00022448"/>
    </source>
</evidence>
<protein>
    <submittedName>
        <fullName evidence="7">Peptide ABC transporter substrate-binding protein</fullName>
    </submittedName>
</protein>
<dbReference type="PROSITE" id="PS51257">
    <property type="entry name" value="PROKAR_LIPOPROTEIN"/>
    <property type="match status" value="1"/>
</dbReference>